<evidence type="ECO:0000256" key="5">
    <source>
        <dbReference type="ARBA" id="ARBA00022989"/>
    </source>
</evidence>
<reference evidence="8" key="1">
    <citation type="submission" date="2021-04" db="EMBL/GenBank/DDBJ databases">
        <authorList>
            <consortium name="Wellcome Sanger Institute Data Sharing"/>
        </authorList>
    </citation>
    <scope>NUCLEOTIDE SEQUENCE [LARGE SCALE GENOMIC DNA]</scope>
</reference>
<dbReference type="InterPro" id="IPR007007">
    <property type="entry name" value="Ninjurin"/>
</dbReference>
<keyword evidence="9" id="KW-1185">Reference proteome</keyword>
<dbReference type="InParanoid" id="A0A665USU0"/>
<keyword evidence="3 7" id="KW-0812">Transmembrane</keyword>
<name>A0A665USU0_ECHNA</name>
<gene>
    <name evidence="8" type="primary">si:dkey-93l1.9</name>
</gene>
<accession>A0A665USU0</accession>
<evidence type="ECO:0000256" key="2">
    <source>
        <dbReference type="ARBA" id="ARBA00008141"/>
    </source>
</evidence>
<feature type="transmembrane region" description="Helical" evidence="7">
    <location>
        <begin position="71"/>
        <end position="96"/>
    </location>
</feature>
<dbReference type="Pfam" id="PF04923">
    <property type="entry name" value="Ninjurin"/>
    <property type="match status" value="1"/>
</dbReference>
<evidence type="ECO:0000256" key="4">
    <source>
        <dbReference type="ARBA" id="ARBA00022889"/>
    </source>
</evidence>
<dbReference type="Proteomes" id="UP000472264">
    <property type="component" value="Chromosome 7"/>
</dbReference>
<reference evidence="8" key="2">
    <citation type="submission" date="2025-08" db="UniProtKB">
        <authorList>
            <consortium name="Ensembl"/>
        </authorList>
    </citation>
    <scope>IDENTIFICATION</scope>
</reference>
<comment type="similarity">
    <text evidence="2">Belongs to the ninjurin family.</text>
</comment>
<feature type="transmembrane region" description="Helical" evidence="7">
    <location>
        <begin position="117"/>
        <end position="136"/>
    </location>
</feature>
<evidence type="ECO:0000256" key="1">
    <source>
        <dbReference type="ARBA" id="ARBA00004141"/>
    </source>
</evidence>
<evidence type="ECO:0000313" key="9">
    <source>
        <dbReference type="Proteomes" id="UP000472264"/>
    </source>
</evidence>
<keyword evidence="4" id="KW-0130">Cell adhesion</keyword>
<dbReference type="AlphaFoldDB" id="A0A665USU0"/>
<reference evidence="8" key="3">
    <citation type="submission" date="2025-09" db="UniProtKB">
        <authorList>
            <consortium name="Ensembl"/>
        </authorList>
    </citation>
    <scope>IDENTIFICATION</scope>
</reference>
<dbReference type="GO" id="GO:0042246">
    <property type="term" value="P:tissue regeneration"/>
    <property type="evidence" value="ECO:0007669"/>
    <property type="project" value="InterPro"/>
</dbReference>
<sequence>MDRLNKQDTPLNNLDYVEAVTLRPGKAHRPINLNHYATKKSAAQSMLDVALLMANSSQLKTVLYVGPQYRFFIPLTVLLSLSITFQVIVGLLLVFIVKYDLNDVRKQAKLNTMNNAATVFVFFTVLINIFITALGFQGQTISSTTSHLVAVPETRVVPLPHQNITVGL</sequence>
<dbReference type="Ensembl" id="ENSENLT00000023536.1">
    <property type="protein sequence ID" value="ENSENLP00000022773.1"/>
    <property type="gene ID" value="ENSENLG00000010343.1"/>
</dbReference>
<evidence type="ECO:0000256" key="3">
    <source>
        <dbReference type="ARBA" id="ARBA00022692"/>
    </source>
</evidence>
<organism evidence="8 9">
    <name type="scientific">Echeneis naucrates</name>
    <name type="common">Live sharksucker</name>
    <dbReference type="NCBI Taxonomy" id="173247"/>
    <lineage>
        <taxon>Eukaryota</taxon>
        <taxon>Metazoa</taxon>
        <taxon>Chordata</taxon>
        <taxon>Craniata</taxon>
        <taxon>Vertebrata</taxon>
        <taxon>Euteleostomi</taxon>
        <taxon>Actinopterygii</taxon>
        <taxon>Neopterygii</taxon>
        <taxon>Teleostei</taxon>
        <taxon>Neoteleostei</taxon>
        <taxon>Acanthomorphata</taxon>
        <taxon>Carangaria</taxon>
        <taxon>Carangiformes</taxon>
        <taxon>Echeneidae</taxon>
        <taxon>Echeneis</taxon>
    </lineage>
</organism>
<dbReference type="PANTHER" id="PTHR12316:SF26">
    <property type="entry name" value="NINJURIN-2"/>
    <property type="match status" value="1"/>
</dbReference>
<protein>
    <submittedName>
        <fullName evidence="8">Ninjurin 1</fullName>
    </submittedName>
</protein>
<keyword evidence="5 7" id="KW-1133">Transmembrane helix</keyword>
<evidence type="ECO:0000313" key="8">
    <source>
        <dbReference type="Ensembl" id="ENSENLP00000022773.1"/>
    </source>
</evidence>
<comment type="subcellular location">
    <subcellularLocation>
        <location evidence="1">Membrane</location>
        <topology evidence="1">Multi-pass membrane protein</topology>
    </subcellularLocation>
</comment>
<dbReference type="GO" id="GO:0016020">
    <property type="term" value="C:membrane"/>
    <property type="evidence" value="ECO:0007669"/>
    <property type="project" value="UniProtKB-SubCell"/>
</dbReference>
<evidence type="ECO:0000256" key="7">
    <source>
        <dbReference type="SAM" id="Phobius"/>
    </source>
</evidence>
<evidence type="ECO:0000256" key="6">
    <source>
        <dbReference type="ARBA" id="ARBA00023136"/>
    </source>
</evidence>
<keyword evidence="6 7" id="KW-0472">Membrane</keyword>
<dbReference type="GO" id="GO:0007155">
    <property type="term" value="P:cell adhesion"/>
    <property type="evidence" value="ECO:0007669"/>
    <property type="project" value="UniProtKB-KW"/>
</dbReference>
<dbReference type="OMA" id="LNTMNNA"/>
<proteinExistence type="inferred from homology"/>
<dbReference type="PANTHER" id="PTHR12316">
    <property type="entry name" value="NINJURIN-RELATED"/>
    <property type="match status" value="1"/>
</dbReference>